<dbReference type="EMBL" id="AP012057">
    <property type="protein sequence ID" value="BAN04049.1"/>
    <property type="molecule type" value="Genomic_DNA"/>
</dbReference>
<sequence length="186" mass="19652">MLLGLGAIALGACGGGDDGGGPIEPVELQTYNGTVQQILSDDLTLDYTVDLPAGFEIGEFASESQQVWEDPDVEFGVQEISARLAWTTVEYDADTLVDDISVINDDRQLLDSGTEAEFSYVTYATPSTSSDAIFSASAQTSRTLAPGSVLICTATWSTGIDDEWSDDDVATVAAQALDICRSYDAA</sequence>
<gene>
    <name evidence="1" type="ORF">YM304_37350</name>
</gene>
<protein>
    <submittedName>
        <fullName evidence="1">Uncharacterized protein</fullName>
    </submittedName>
</protein>
<evidence type="ECO:0000313" key="2">
    <source>
        <dbReference type="Proteomes" id="UP000011863"/>
    </source>
</evidence>
<evidence type="ECO:0000313" key="1">
    <source>
        <dbReference type="EMBL" id="BAN04049.1"/>
    </source>
</evidence>
<name>A0A6C7EFV9_ILUCY</name>
<proteinExistence type="predicted"/>
<organism evidence="1 2">
    <name type="scientific">Ilumatobacter coccineus (strain NBRC 103263 / KCTC 29153 / YM16-304)</name>
    <dbReference type="NCBI Taxonomy" id="1313172"/>
    <lineage>
        <taxon>Bacteria</taxon>
        <taxon>Bacillati</taxon>
        <taxon>Actinomycetota</taxon>
        <taxon>Acidimicrobiia</taxon>
        <taxon>Acidimicrobiales</taxon>
        <taxon>Ilumatobacteraceae</taxon>
        <taxon>Ilumatobacter</taxon>
    </lineage>
</organism>
<reference evidence="1 2" key="1">
    <citation type="journal article" date="2013" name="Int. J. Syst. Evol. Microbiol.">
        <title>Ilumatobacter nonamiense sp. nov. and Ilumatobacter coccineum sp. nov., isolated from seashore sand.</title>
        <authorList>
            <person name="Matsumoto A."/>
            <person name="Kasai H."/>
            <person name="Matsuo Y."/>
            <person name="Shizuri Y."/>
            <person name="Ichikawa N."/>
            <person name="Fujita N."/>
            <person name="Omura S."/>
            <person name="Takahashi Y."/>
        </authorList>
    </citation>
    <scope>NUCLEOTIDE SEQUENCE [LARGE SCALE GENOMIC DNA]</scope>
    <source>
        <strain evidence="2">NBRC 103263 / KCTC 29153 / YM16-304</strain>
    </source>
</reference>
<dbReference type="KEGG" id="aym:YM304_37350"/>
<keyword evidence="2" id="KW-1185">Reference proteome</keyword>
<accession>A0A6C7EFV9</accession>
<dbReference type="Proteomes" id="UP000011863">
    <property type="component" value="Chromosome"/>
</dbReference>
<dbReference type="AlphaFoldDB" id="A0A6C7EFV9"/>